<dbReference type="PANTHER" id="PTHR46534">
    <property type="entry name" value="IGGFC_BINDING DOMAIN-CONTAINING PROTEIN"/>
    <property type="match status" value="1"/>
</dbReference>
<dbReference type="InterPro" id="IPR035234">
    <property type="entry name" value="IgGFc-bd_N"/>
</dbReference>
<accession>A0A0K1PMR5</accession>
<gene>
    <name evidence="2" type="ORF">AKJ09_01489</name>
</gene>
<dbReference type="STRING" id="1391654.AKJ09_01489"/>
<protein>
    <recommendedName>
        <fullName evidence="1">IgGFc-binding protein N-terminal domain-containing protein</fullName>
    </recommendedName>
</protein>
<organism evidence="2 3">
    <name type="scientific">Labilithrix luteola</name>
    <dbReference type="NCBI Taxonomy" id="1391654"/>
    <lineage>
        <taxon>Bacteria</taxon>
        <taxon>Pseudomonadati</taxon>
        <taxon>Myxococcota</taxon>
        <taxon>Polyangia</taxon>
        <taxon>Polyangiales</taxon>
        <taxon>Labilitrichaceae</taxon>
        <taxon>Labilithrix</taxon>
    </lineage>
</organism>
<dbReference type="EMBL" id="CP012333">
    <property type="protein sequence ID" value="AKU94825.1"/>
    <property type="molecule type" value="Genomic_DNA"/>
</dbReference>
<dbReference type="PANTHER" id="PTHR46534:SF1">
    <property type="entry name" value="IGGFC-BINDING PROTEIN N-TERMINAL DOMAIN-CONTAINING PROTEIN"/>
    <property type="match status" value="1"/>
</dbReference>
<dbReference type="Proteomes" id="UP000064967">
    <property type="component" value="Chromosome"/>
</dbReference>
<feature type="domain" description="IgGFc-binding protein N-terminal" evidence="1">
    <location>
        <begin position="246"/>
        <end position="561"/>
    </location>
</feature>
<sequence>MENVMSSFVRCTAVGSMFLFVGFVACKSDDRAFEQDSTPRVADDDGSVSIPAEACAGRKCSRDLHEVLDGCTDEVVERCADGFGCGNGKCTTPCDAAVGSQGSLGCSFWTTPPDAHQASDVSCFAAFIANTWTTPATIKATFGRDAIDVSKSIYRASSTADGVHYEHFDGPVPPGEVAVVFLSQGTPGPNSAAFVPCPSGVEVAYHGTVVSAHDTSIYKAFHLETDVPVSAYSSFPYGGAQSYIPSATLLLPTSSWGTNYVLVDGYPGDEDPRFVQIVAQEDDTVVRIHPRADVKPGVNVEGAAKGVTHSWTLQKGQILEFRQLESLAGSPLESNHPVALFGGTQCPYIPSTIEACDTLHQQIPPVNQWGSSYSGIPYKSRRGNLAERVYWRIGAAREGTTLTWEPSVPDGAPVTLGSGEFVDFATDKTFHVHSQDSTYPIYLADFMSGANMYASDGDPDFVNVVPDEQFLDNYVFFVDYTYATSTLTIVRKKDSKGFHDVNLDCVGKVSGWQPLGTSGDIEYTWLDVTRAGKSVPTDIGVCSYGRHEASSDGPFALYVWGTDYAASYGYPAGAGSRPTSPFKIEVQ</sequence>
<evidence type="ECO:0000313" key="2">
    <source>
        <dbReference type="EMBL" id="AKU94825.1"/>
    </source>
</evidence>
<keyword evidence="3" id="KW-1185">Reference proteome</keyword>
<reference evidence="2 3" key="1">
    <citation type="submission" date="2015-08" db="EMBL/GenBank/DDBJ databases">
        <authorList>
            <person name="Babu N.S."/>
            <person name="Beckwith C.J."/>
            <person name="Beseler K.G."/>
            <person name="Brison A."/>
            <person name="Carone J.V."/>
            <person name="Caskin T.P."/>
            <person name="Diamond M."/>
            <person name="Durham M.E."/>
            <person name="Foxe J.M."/>
            <person name="Go M."/>
            <person name="Henderson B.A."/>
            <person name="Jones I.B."/>
            <person name="McGettigan J.A."/>
            <person name="Micheletti S.J."/>
            <person name="Nasrallah M.E."/>
            <person name="Ortiz D."/>
            <person name="Piller C.R."/>
            <person name="Privatt S.R."/>
            <person name="Schneider S.L."/>
            <person name="Sharp S."/>
            <person name="Smith T.C."/>
            <person name="Stanton J.D."/>
            <person name="Ullery H.E."/>
            <person name="Wilson R.J."/>
            <person name="Serrano M.G."/>
            <person name="Buck G."/>
            <person name="Lee V."/>
            <person name="Wang Y."/>
            <person name="Carvalho R."/>
            <person name="Voegtly L."/>
            <person name="Shi R."/>
            <person name="Duckworth R."/>
            <person name="Johnson A."/>
            <person name="Loviza R."/>
            <person name="Walstead R."/>
            <person name="Shah Z."/>
            <person name="Kiflezghi M."/>
            <person name="Wade K."/>
            <person name="Ball S.L."/>
            <person name="Bradley K.W."/>
            <person name="Asai D.J."/>
            <person name="Bowman C.A."/>
            <person name="Russell D.A."/>
            <person name="Pope W.H."/>
            <person name="Jacobs-Sera D."/>
            <person name="Hendrix R.W."/>
            <person name="Hatfull G.F."/>
        </authorList>
    </citation>
    <scope>NUCLEOTIDE SEQUENCE [LARGE SCALE GENOMIC DNA]</scope>
    <source>
        <strain evidence="2 3">DSM 27648</strain>
    </source>
</reference>
<dbReference type="KEGG" id="llu:AKJ09_01489"/>
<evidence type="ECO:0000259" key="1">
    <source>
        <dbReference type="Pfam" id="PF17517"/>
    </source>
</evidence>
<dbReference type="Pfam" id="PF17517">
    <property type="entry name" value="IgGFc_binding"/>
    <property type="match status" value="1"/>
</dbReference>
<name>A0A0K1PMR5_9BACT</name>
<dbReference type="AlphaFoldDB" id="A0A0K1PMR5"/>
<proteinExistence type="predicted"/>
<evidence type="ECO:0000313" key="3">
    <source>
        <dbReference type="Proteomes" id="UP000064967"/>
    </source>
</evidence>